<dbReference type="Proteomes" id="UP000663828">
    <property type="component" value="Unassembled WGS sequence"/>
</dbReference>
<name>A0A816DCP9_ADIRI</name>
<accession>A0A816DCP9</accession>
<organism evidence="1 2">
    <name type="scientific">Adineta ricciae</name>
    <name type="common">Rotifer</name>
    <dbReference type="NCBI Taxonomy" id="249248"/>
    <lineage>
        <taxon>Eukaryota</taxon>
        <taxon>Metazoa</taxon>
        <taxon>Spiralia</taxon>
        <taxon>Gnathifera</taxon>
        <taxon>Rotifera</taxon>
        <taxon>Eurotatoria</taxon>
        <taxon>Bdelloidea</taxon>
        <taxon>Adinetida</taxon>
        <taxon>Adinetidae</taxon>
        <taxon>Adineta</taxon>
    </lineage>
</organism>
<protein>
    <submittedName>
        <fullName evidence="1">Uncharacterized protein</fullName>
    </submittedName>
</protein>
<comment type="caution">
    <text evidence="1">The sequence shown here is derived from an EMBL/GenBank/DDBJ whole genome shotgun (WGS) entry which is preliminary data.</text>
</comment>
<proteinExistence type="predicted"/>
<evidence type="ECO:0000313" key="2">
    <source>
        <dbReference type="Proteomes" id="UP000663828"/>
    </source>
</evidence>
<evidence type="ECO:0000313" key="1">
    <source>
        <dbReference type="EMBL" id="CAF1634280.1"/>
    </source>
</evidence>
<dbReference type="AlphaFoldDB" id="A0A816DCP9"/>
<keyword evidence="2" id="KW-1185">Reference proteome</keyword>
<reference evidence="1" key="1">
    <citation type="submission" date="2021-02" db="EMBL/GenBank/DDBJ databases">
        <authorList>
            <person name="Nowell W R."/>
        </authorList>
    </citation>
    <scope>NUCLEOTIDE SEQUENCE</scope>
</reference>
<sequence length="68" mass="7770">MSTHLEALSIYETFSMDLSIPAGSNPFQFQRIPFDSDSNYGSIPFDSNPNPNRFRSIPIPTNPIRFQF</sequence>
<dbReference type="EMBL" id="CAJNOR010008532">
    <property type="protein sequence ID" value="CAF1634280.1"/>
    <property type="molecule type" value="Genomic_DNA"/>
</dbReference>
<gene>
    <name evidence="1" type="ORF">XAT740_LOCUS52185</name>
</gene>